<dbReference type="FunFam" id="3.30.70.360:FF:000001">
    <property type="entry name" value="N-acetyldiaminopimelate deacetylase"/>
    <property type="match status" value="1"/>
</dbReference>
<dbReference type="SUPFAM" id="SSF55031">
    <property type="entry name" value="Bacterial exopeptidase dimerisation domain"/>
    <property type="match status" value="1"/>
</dbReference>
<evidence type="ECO:0000256" key="1">
    <source>
        <dbReference type="ARBA" id="ARBA00022801"/>
    </source>
</evidence>
<dbReference type="GO" id="GO:0050118">
    <property type="term" value="F:N-acetyldiaminopimelate deacetylase activity"/>
    <property type="evidence" value="ECO:0007669"/>
    <property type="project" value="UniProtKB-ARBA"/>
</dbReference>
<dbReference type="GO" id="GO:0019877">
    <property type="term" value="P:diaminopimelate biosynthetic process"/>
    <property type="evidence" value="ECO:0007669"/>
    <property type="project" value="UniProtKB-ARBA"/>
</dbReference>
<gene>
    <name evidence="4" type="ORF">DD666_10625</name>
</gene>
<reference evidence="4 5" key="1">
    <citation type="journal article" date="2018" name="Nat. Biotechnol.">
        <title>A standardized bacterial taxonomy based on genome phylogeny substantially revises the tree of life.</title>
        <authorList>
            <person name="Parks D.H."/>
            <person name="Chuvochina M."/>
            <person name="Waite D.W."/>
            <person name="Rinke C."/>
            <person name="Skarshewski A."/>
            <person name="Chaumeil P.A."/>
            <person name="Hugenholtz P."/>
        </authorList>
    </citation>
    <scope>NUCLEOTIDE SEQUENCE [LARGE SCALE GENOMIC DNA]</scope>
    <source>
        <strain evidence="4">UBA10707</strain>
    </source>
</reference>
<dbReference type="InterPro" id="IPR011650">
    <property type="entry name" value="Peptidase_M20_dimer"/>
</dbReference>
<dbReference type="Gene3D" id="3.40.630.10">
    <property type="entry name" value="Zn peptidases"/>
    <property type="match status" value="1"/>
</dbReference>
<dbReference type="CDD" id="cd05666">
    <property type="entry name" value="M20_Acy1-like"/>
    <property type="match status" value="1"/>
</dbReference>
<dbReference type="Proteomes" id="UP000264036">
    <property type="component" value="Unassembled WGS sequence"/>
</dbReference>
<proteinExistence type="predicted"/>
<feature type="binding site" evidence="2">
    <location>
        <position position="103"/>
    </location>
    <ligand>
        <name>Mn(2+)</name>
        <dbReference type="ChEBI" id="CHEBI:29035"/>
        <label>2</label>
    </ligand>
</feature>
<comment type="caution">
    <text evidence="4">The sequence shown here is derived from an EMBL/GenBank/DDBJ whole genome shotgun (WGS) entry which is preliminary data.</text>
</comment>
<keyword evidence="2" id="KW-0464">Manganese</keyword>
<feature type="binding site" evidence="2">
    <location>
        <position position="101"/>
    </location>
    <ligand>
        <name>Mn(2+)</name>
        <dbReference type="ChEBI" id="CHEBI:29035"/>
        <label>2</label>
    </ligand>
</feature>
<feature type="domain" description="Peptidase M20 dimerisation" evidence="3">
    <location>
        <begin position="186"/>
        <end position="281"/>
    </location>
</feature>
<accession>A0A356LFU6</accession>
<keyword evidence="2" id="KW-0479">Metal-binding</keyword>
<dbReference type="InterPro" id="IPR036264">
    <property type="entry name" value="Bact_exopeptidase_dim_dom"/>
</dbReference>
<feature type="binding site" evidence="2">
    <location>
        <position position="162"/>
    </location>
    <ligand>
        <name>Mn(2+)</name>
        <dbReference type="ChEBI" id="CHEBI:29035"/>
        <label>2</label>
    </ligand>
</feature>
<dbReference type="PANTHER" id="PTHR11014:SF63">
    <property type="entry name" value="METALLOPEPTIDASE, PUTATIVE (AFU_ORTHOLOGUE AFUA_6G09600)-RELATED"/>
    <property type="match status" value="1"/>
</dbReference>
<dbReference type="EMBL" id="DOEK01000027">
    <property type="protein sequence ID" value="HBP29857.1"/>
    <property type="molecule type" value="Genomic_DNA"/>
</dbReference>
<dbReference type="Gene3D" id="3.30.70.360">
    <property type="match status" value="1"/>
</dbReference>
<dbReference type="AlphaFoldDB" id="A0A356LFU6"/>
<evidence type="ECO:0000313" key="5">
    <source>
        <dbReference type="Proteomes" id="UP000264036"/>
    </source>
</evidence>
<dbReference type="Pfam" id="PF01546">
    <property type="entry name" value="Peptidase_M20"/>
    <property type="match status" value="1"/>
</dbReference>
<keyword evidence="1 4" id="KW-0378">Hydrolase</keyword>
<dbReference type="NCBIfam" id="TIGR01891">
    <property type="entry name" value="amidohydrolases"/>
    <property type="match status" value="1"/>
</dbReference>
<evidence type="ECO:0000259" key="3">
    <source>
        <dbReference type="Pfam" id="PF07687"/>
    </source>
</evidence>
<evidence type="ECO:0000313" key="4">
    <source>
        <dbReference type="EMBL" id="HBP29857.1"/>
    </source>
</evidence>
<feature type="binding site" evidence="2">
    <location>
        <position position="360"/>
    </location>
    <ligand>
        <name>Mn(2+)</name>
        <dbReference type="ChEBI" id="CHEBI:29035"/>
        <label>2</label>
    </ligand>
</feature>
<protein>
    <submittedName>
        <fullName evidence="4">Amidohydrolase</fullName>
    </submittedName>
</protein>
<dbReference type="GO" id="GO:0046872">
    <property type="term" value="F:metal ion binding"/>
    <property type="evidence" value="ECO:0007669"/>
    <property type="project" value="UniProtKB-KW"/>
</dbReference>
<dbReference type="InterPro" id="IPR017439">
    <property type="entry name" value="Amidohydrolase"/>
</dbReference>
<sequence>MTISNLISPQLQHQMTLWRRDIHAHPETAFEEVRTSNLVAEALTNMGIEVHRGLGGTGVVGTLANGTGPTIGLRADMDALHMEEKGDIAHASRHSGKMHGCGHDGHTAMLLGAAHYLSENRDFNGTVQFIFQPAEENEGGARQMVEQGLFDLFPCDSIYGMHNVPQMALGKFGIRSGPMFSASDFFEIRITGKGAHAAHPQAAIDSIVAASSLVCALQSIVSRNVNPQDALILSVTQISAGDTWNVLPDDALIRGTCRSFTVQTRALARKRIEEVCAGMAKSYGTQIDLKYIEGYPPVINAEVPTQAAITAARTLVGDAAVNTDLPARTGSEDFSYMQQVCDGAYIMLGSAKGENDPPVHNPYYDFNDDALQYGAGYWVTLTKQLLK</sequence>
<comment type="cofactor">
    <cofactor evidence="2">
        <name>Mn(2+)</name>
        <dbReference type="ChEBI" id="CHEBI:29035"/>
    </cofactor>
    <text evidence="2">The Mn(2+) ion enhances activity.</text>
</comment>
<dbReference type="Pfam" id="PF07687">
    <property type="entry name" value="M20_dimer"/>
    <property type="match status" value="1"/>
</dbReference>
<dbReference type="PANTHER" id="PTHR11014">
    <property type="entry name" value="PEPTIDASE M20 FAMILY MEMBER"/>
    <property type="match status" value="1"/>
</dbReference>
<organism evidence="4 5">
    <name type="scientific">Advenella kashmirensis</name>
    <dbReference type="NCBI Taxonomy" id="310575"/>
    <lineage>
        <taxon>Bacteria</taxon>
        <taxon>Pseudomonadati</taxon>
        <taxon>Pseudomonadota</taxon>
        <taxon>Betaproteobacteria</taxon>
        <taxon>Burkholderiales</taxon>
        <taxon>Alcaligenaceae</taxon>
    </lineage>
</organism>
<feature type="binding site" evidence="2">
    <location>
        <position position="136"/>
    </location>
    <ligand>
        <name>Mn(2+)</name>
        <dbReference type="ChEBI" id="CHEBI:29035"/>
        <label>2</label>
    </ligand>
</feature>
<name>A0A356LFU6_9BURK</name>
<evidence type="ECO:0000256" key="2">
    <source>
        <dbReference type="PIRSR" id="PIRSR005962-1"/>
    </source>
</evidence>
<dbReference type="SUPFAM" id="SSF53187">
    <property type="entry name" value="Zn-dependent exopeptidases"/>
    <property type="match status" value="1"/>
</dbReference>
<dbReference type="PIRSF" id="PIRSF005962">
    <property type="entry name" value="Pept_M20D_amidohydro"/>
    <property type="match status" value="1"/>
</dbReference>
<dbReference type="InterPro" id="IPR002933">
    <property type="entry name" value="Peptidase_M20"/>
</dbReference>